<evidence type="ECO:0000313" key="2">
    <source>
        <dbReference type="EMBL" id="ALO49176.1"/>
    </source>
</evidence>
<evidence type="ECO:0008006" key="4">
    <source>
        <dbReference type="Google" id="ProtNLM"/>
    </source>
</evidence>
<proteinExistence type="predicted"/>
<gene>
    <name evidence="2" type="ORF">AS203_08820</name>
</gene>
<feature type="signal peptide" evidence="1">
    <location>
        <begin position="1"/>
        <end position="19"/>
    </location>
</feature>
<name>A0A0S2KLK4_9BACT</name>
<dbReference type="KEGG" id="peo:AS203_08820"/>
<protein>
    <recommendedName>
        <fullName evidence="4">Fimbrillin</fullName>
    </recommendedName>
</protein>
<keyword evidence="3" id="KW-1185">Reference proteome</keyword>
<dbReference type="STRING" id="76123.AS203_08820"/>
<evidence type="ECO:0000256" key="1">
    <source>
        <dbReference type="SAM" id="SignalP"/>
    </source>
</evidence>
<dbReference type="PROSITE" id="PS51257">
    <property type="entry name" value="PROKAR_LIPOPROTEIN"/>
    <property type="match status" value="1"/>
</dbReference>
<sequence>MKKYIFLSAALLLFTASCSNDDNNNETKEQVQAVQFSFTNEDFGEDEAVTRANAAGAKPQIVDLGDCEAEITVESEPTAKTRGALSPANGHYTIRAYQAGTLKDEMKGTFSGGTFTPDASSNKKLRLPYGTYDFVAFNDDVTASGTNLTTTRDKAETARMGFATVTITGPTPIQVQFTMKHVGCRLRTQFVCKKDIPNNITATLEGAAANVIPISVTYNPSTKAYTGTNGAMTPESSNSPASTETKYNASRWGENYTYTSTSTDYHYFLPTTEASNLKLSFSAGTLFWKPLTATQKLNIALSMLSNKSYLVKIKLKPQFTYLFTDGTTGYFKETTQGGGSKTPIAVVVDKDLQLAVALNNASNTEMHWGAIGGVVNVVNNSATFSTLAAALTDMDGYKWTWEPSGSADGVTVKANDPQCFAFYSAGHYSPTLPTGVTLTNGMENKKWYLPAFGEWKYVYTGLGFSHFMPDFSPYSAKWYGNLADLAFTQVGGTSIQPPYYKFWTSTEGNEFSASLVEVYPAVMGVRVGNIWKNQNYKFWVRPFIRY</sequence>
<dbReference type="EMBL" id="CP013195">
    <property type="protein sequence ID" value="ALO49176.1"/>
    <property type="molecule type" value="Genomic_DNA"/>
</dbReference>
<keyword evidence="1" id="KW-0732">Signal</keyword>
<dbReference type="RefSeq" id="WP_025066704.1">
    <property type="nucleotide sequence ID" value="NZ_CP013195.1"/>
</dbReference>
<feature type="chain" id="PRO_5006601853" description="Fimbrillin" evidence="1">
    <location>
        <begin position="20"/>
        <end position="546"/>
    </location>
</feature>
<evidence type="ECO:0000313" key="3">
    <source>
        <dbReference type="Proteomes" id="UP000056252"/>
    </source>
</evidence>
<reference evidence="3" key="1">
    <citation type="submission" date="2015-11" db="EMBL/GenBank/DDBJ databases">
        <authorList>
            <person name="Holder M.E."/>
            <person name="Ajami N.J."/>
            <person name="Petrosino J.F."/>
        </authorList>
    </citation>
    <scope>NUCLEOTIDE SEQUENCE [LARGE SCALE GENOMIC DNA]</scope>
    <source>
        <strain evidence="3">F0113</strain>
    </source>
</reference>
<accession>A0A0S2KLK4</accession>
<organism evidence="2 3">
    <name type="scientific">Hoylesella enoeca</name>
    <dbReference type="NCBI Taxonomy" id="76123"/>
    <lineage>
        <taxon>Bacteria</taxon>
        <taxon>Pseudomonadati</taxon>
        <taxon>Bacteroidota</taxon>
        <taxon>Bacteroidia</taxon>
        <taxon>Bacteroidales</taxon>
        <taxon>Prevotellaceae</taxon>
        <taxon>Hoylesella</taxon>
    </lineage>
</organism>
<dbReference type="Proteomes" id="UP000056252">
    <property type="component" value="Chromosome"/>
</dbReference>
<dbReference type="AlphaFoldDB" id="A0A0S2KLK4"/>
<dbReference type="OrthoDB" id="1083143at2"/>